<reference evidence="8 9" key="1">
    <citation type="journal article" date="2016" name="Nat. Commun.">
        <title>Thousands of microbial genomes shed light on interconnected biogeochemical processes in an aquifer system.</title>
        <authorList>
            <person name="Anantharaman K."/>
            <person name="Brown C.T."/>
            <person name="Hug L.A."/>
            <person name="Sharon I."/>
            <person name="Castelle C.J."/>
            <person name="Probst A.J."/>
            <person name="Thomas B.C."/>
            <person name="Singh A."/>
            <person name="Wilkins M.J."/>
            <person name="Karaoz U."/>
            <person name="Brodie E.L."/>
            <person name="Williams K.H."/>
            <person name="Hubbard S.S."/>
            <person name="Banfield J.F."/>
        </authorList>
    </citation>
    <scope>NUCLEOTIDE SEQUENCE [LARGE SCALE GENOMIC DNA]</scope>
</reference>
<comment type="caution">
    <text evidence="8">The sequence shown here is derived from an EMBL/GenBank/DDBJ whole genome shotgun (WGS) entry which is preliminary data.</text>
</comment>
<evidence type="ECO:0000256" key="2">
    <source>
        <dbReference type="ARBA" id="ARBA00011738"/>
    </source>
</evidence>
<feature type="domain" description="Metallo-beta-lactamase" evidence="7">
    <location>
        <begin position="26"/>
        <end position="189"/>
    </location>
</feature>
<dbReference type="CDD" id="cd07711">
    <property type="entry name" value="MBLAC1-like_MBL-fold"/>
    <property type="match status" value="1"/>
</dbReference>
<dbReference type="EMBL" id="MFIZ01000022">
    <property type="protein sequence ID" value="OGG11647.1"/>
    <property type="molecule type" value="Genomic_DNA"/>
</dbReference>
<evidence type="ECO:0000313" key="9">
    <source>
        <dbReference type="Proteomes" id="UP000177268"/>
    </source>
</evidence>
<evidence type="ECO:0000256" key="3">
    <source>
        <dbReference type="ARBA" id="ARBA00014856"/>
    </source>
</evidence>
<evidence type="ECO:0000313" key="8">
    <source>
        <dbReference type="EMBL" id="OGG11647.1"/>
    </source>
</evidence>
<dbReference type="PANTHER" id="PTHR23200:SF48">
    <property type="entry name" value="METALLO-BETA-LACTAMASE DOMAIN-CONTAINING PROTEIN 1"/>
    <property type="match status" value="1"/>
</dbReference>
<dbReference type="GO" id="GO:0005829">
    <property type="term" value="C:cytosol"/>
    <property type="evidence" value="ECO:0007669"/>
    <property type="project" value="UniProtKB-SubCell"/>
</dbReference>
<evidence type="ECO:0000256" key="1">
    <source>
        <dbReference type="ARBA" id="ARBA00004514"/>
    </source>
</evidence>
<evidence type="ECO:0000256" key="6">
    <source>
        <dbReference type="ARBA" id="ARBA00045869"/>
    </source>
</evidence>
<comment type="catalytic activity">
    <reaction evidence="5">
        <text>a ribonucleotidyl-ribonucleotide-RNA + H2O = a 3'-end ribonucleotide-RNA + a 5'-end 5'-phospho-ribonucleoside-RNA + H(+)</text>
        <dbReference type="Rhea" id="RHEA:68096"/>
        <dbReference type="Rhea" id="RHEA-COMP:15179"/>
        <dbReference type="Rhea" id="RHEA-COMP:17355"/>
        <dbReference type="Rhea" id="RHEA-COMP:17428"/>
        <dbReference type="ChEBI" id="CHEBI:15377"/>
        <dbReference type="ChEBI" id="CHEBI:15378"/>
        <dbReference type="ChEBI" id="CHEBI:74896"/>
        <dbReference type="ChEBI" id="CHEBI:138282"/>
        <dbReference type="ChEBI" id="CHEBI:173118"/>
    </reaction>
    <physiologicalReaction direction="left-to-right" evidence="5">
        <dbReference type="Rhea" id="RHEA:68097"/>
    </physiologicalReaction>
</comment>
<dbReference type="Pfam" id="PF00753">
    <property type="entry name" value="Lactamase_B"/>
    <property type="match status" value="1"/>
</dbReference>
<dbReference type="InterPro" id="IPR039344">
    <property type="entry name" value="MBLAC1"/>
</dbReference>
<accession>A0A1F5ZHR2</accession>
<comment type="function">
    <text evidence="6">Endoribonuclease that catalyzes the hydrolysis of histone-coding pre-mRNA 3'-end. Involved in histone pre-mRNA processing during the S-phase of the cell cycle, which is required for entering/progressing through S-phase. Cleaves histone pre-mRNA at a major and a minor cleavage site after the 5'-ACCCA-3' and the 5'-ACCCACA-3' sequence, respectively, and located downstream of the stem-loop. May require the presence of the HDE element located at the histone pre-RNA 3'-end to avoid non-specific cleavage.</text>
</comment>
<sequence length="203" mass="22973">MKKQATVIVLKPGYARWEGYASQRACGTITLIKSHKNCIVDLGVPSDKERILKELKKQNLTTKDIGVVILTHSDVDHIGNMNLFPDATFIGGNDVIEGDLFKEFFKEKYTVDENITVIHTSGHDNRSITVLVKTQKGLVAITGDLFEYDKDWVITDSSEAWEVWSQDKKLQTKSRILIWKIADYIVPGHGDIFKVDKSVQLDH</sequence>
<evidence type="ECO:0000256" key="5">
    <source>
        <dbReference type="ARBA" id="ARBA00044690"/>
    </source>
</evidence>
<comment type="subcellular location">
    <subcellularLocation>
        <location evidence="1">Cytoplasm</location>
        <location evidence="1">Cytosol</location>
    </subcellularLocation>
</comment>
<evidence type="ECO:0000256" key="4">
    <source>
        <dbReference type="ARBA" id="ARBA00032988"/>
    </source>
</evidence>
<evidence type="ECO:0000259" key="7">
    <source>
        <dbReference type="SMART" id="SM00849"/>
    </source>
</evidence>
<dbReference type="InterPro" id="IPR036866">
    <property type="entry name" value="RibonucZ/Hydroxyglut_hydro"/>
</dbReference>
<dbReference type="STRING" id="1798370.A2Z00_01170"/>
<dbReference type="SUPFAM" id="SSF56281">
    <property type="entry name" value="Metallo-hydrolase/oxidoreductase"/>
    <property type="match status" value="1"/>
</dbReference>
<dbReference type="Gene3D" id="3.60.15.10">
    <property type="entry name" value="Ribonuclease Z/Hydroxyacylglutathione hydrolase-like"/>
    <property type="match status" value="1"/>
</dbReference>
<organism evidence="8 9">
    <name type="scientific">Candidatus Gottesmanbacteria bacterium RBG_13_45_10</name>
    <dbReference type="NCBI Taxonomy" id="1798370"/>
    <lineage>
        <taxon>Bacteria</taxon>
        <taxon>Candidatus Gottesmaniibacteriota</taxon>
    </lineage>
</organism>
<dbReference type="AlphaFoldDB" id="A0A1F5ZHR2"/>
<gene>
    <name evidence="8" type="ORF">A2Z00_01170</name>
</gene>
<protein>
    <recommendedName>
        <fullName evidence="3">Metallo-beta-lactamase domain-containing protein 1</fullName>
    </recommendedName>
    <alternativeName>
        <fullName evidence="4">Endoribonuclease MBLAC1</fullName>
    </alternativeName>
</protein>
<dbReference type="PANTHER" id="PTHR23200">
    <property type="entry name" value="METALLO-BETA-LACTAMASE DOMAIN-CONTAINING PROTEIN 1"/>
    <property type="match status" value="1"/>
</dbReference>
<dbReference type="Proteomes" id="UP000177268">
    <property type="component" value="Unassembled WGS sequence"/>
</dbReference>
<dbReference type="SMART" id="SM00849">
    <property type="entry name" value="Lactamase_B"/>
    <property type="match status" value="1"/>
</dbReference>
<proteinExistence type="predicted"/>
<comment type="subunit">
    <text evidence="2">Homodimer.</text>
</comment>
<dbReference type="InterPro" id="IPR001279">
    <property type="entry name" value="Metallo-B-lactamas"/>
</dbReference>
<name>A0A1F5ZHR2_9BACT</name>